<dbReference type="SUPFAM" id="SSF53474">
    <property type="entry name" value="alpha/beta-Hydrolases"/>
    <property type="match status" value="1"/>
</dbReference>
<dbReference type="GeneID" id="38112922"/>
<dbReference type="FunFam" id="3.40.50.1820:FF:000129">
    <property type="entry name" value="Autophagy related lipase Atg15, putative"/>
    <property type="match status" value="1"/>
</dbReference>
<feature type="chain" id="PRO_5017833189" description="Putative lipase ATG15" evidence="21">
    <location>
        <begin position="33"/>
        <end position="602"/>
    </location>
</feature>
<evidence type="ECO:0000256" key="14">
    <source>
        <dbReference type="ARBA" id="ARBA00022989"/>
    </source>
</evidence>
<evidence type="ECO:0000256" key="18">
    <source>
        <dbReference type="ARBA" id="ARBA00023180"/>
    </source>
</evidence>
<dbReference type="Gene3D" id="3.40.50.1820">
    <property type="entry name" value="alpha/beta hydrolase"/>
    <property type="match status" value="1"/>
</dbReference>
<feature type="domain" description="Fungal lipase-type" evidence="22">
    <location>
        <begin position="302"/>
        <end position="330"/>
    </location>
</feature>
<dbReference type="GO" id="GO:0046461">
    <property type="term" value="P:neutral lipid catabolic process"/>
    <property type="evidence" value="ECO:0007669"/>
    <property type="project" value="TreeGrafter"/>
</dbReference>
<evidence type="ECO:0000256" key="15">
    <source>
        <dbReference type="ARBA" id="ARBA00023006"/>
    </source>
</evidence>
<evidence type="ECO:0000256" key="3">
    <source>
        <dbReference type="ARBA" id="ARBA00004343"/>
    </source>
</evidence>
<sequence length="602" mass="65622">MDRHKRTRKRHLMDMGVTTLLMSLALPSCVSAYQQPVYYGSQDSSPFIPPQVPLADPPTLSGTHEFTLRHIVQRGAYEYPELHRRLDIKPHTQLRTLSEDGIEDFEPAALNIPFVASSQPITIERLADRRLSVIEEHLAAARTTGSAVTLESSQWAMDTVAGPNVTDKKTVLTFAKMTANDYIEVPGTEDWEDVNGKLNYSRSFGWQNDGLRGHIYADDTNSTIVISLKGTSPALFDGAGTTTNDKVNDNLFFSCCCGQGGSYLWREVCDCQKSAFNANLTCIVEAMNDENRYYRASLDLYSNVTELYPEANVWLTGHSLGGAMASLLGLTFGLPVVTFEAVPEALPAARLGLPSPPGNDPALPQARKFTGAYHFGHTADPVYMGTCNGVSSVCTWGGYAMESACHTGQMCVYDTVADKGWRVALGTHRIRAVISDVIEVYDDVPHCAPEEECYDCELWKFFRSNGSEVTTTSSTQTSTTTTTSTRTTTCKTPGWWGCLDDSTTTDLPTTTTTTTSTCKTPGWFGCKDPTSTTVTTTTEAPTTTTTCKDPGWFGCRDPTSPTTSTSAPQTSTCETPGFFWGCHDQTAVSHVITPAPVLPIDL</sequence>
<keyword evidence="13" id="KW-0735">Signal-anchor</keyword>
<evidence type="ECO:0000256" key="6">
    <source>
        <dbReference type="ARBA" id="ARBA00013279"/>
    </source>
</evidence>
<evidence type="ECO:0000313" key="24">
    <source>
        <dbReference type="Proteomes" id="UP000256690"/>
    </source>
</evidence>
<dbReference type="InterPro" id="IPR029058">
    <property type="entry name" value="AB_hydrolase_fold"/>
</dbReference>
<dbReference type="CDD" id="cd00519">
    <property type="entry name" value="Lipase_3"/>
    <property type="match status" value="1"/>
</dbReference>
<comment type="subcellular location">
    <subcellularLocation>
        <location evidence="3">Endosome</location>
        <location evidence="3">Multivesicular body membrane</location>
        <topology evidence="3">Single-pass type II membrane protein</topology>
    </subcellularLocation>
    <subcellularLocation>
        <location evidence="2">Prevacuolar compartment membrane</location>
        <topology evidence="2">Single-pass type II membrane protein</topology>
    </subcellularLocation>
</comment>
<evidence type="ECO:0000256" key="4">
    <source>
        <dbReference type="ARBA" id="ARBA00010701"/>
    </source>
</evidence>
<comment type="similarity">
    <text evidence="4">Belongs to the AB hydrolase superfamily. Lipase family.</text>
</comment>
<dbReference type="GO" id="GO:0032585">
    <property type="term" value="C:multivesicular body membrane"/>
    <property type="evidence" value="ECO:0007669"/>
    <property type="project" value="UniProtKB-SubCell"/>
</dbReference>
<protein>
    <recommendedName>
        <fullName evidence="7">Putative lipase ATG15</fullName>
        <ecNumber evidence="6">3.1.1.3</ecNumber>
    </recommendedName>
    <alternativeName>
        <fullName evidence="20">Autophagy-related protein 15</fullName>
    </alternativeName>
    <alternativeName>
        <fullName evidence="8">Putative lipase atg15</fullName>
    </alternativeName>
</protein>
<keyword evidence="14" id="KW-1133">Transmembrane helix</keyword>
<dbReference type="EC" id="3.1.1.3" evidence="6"/>
<keyword evidence="18" id="KW-0325">Glycoprotein</keyword>
<evidence type="ECO:0000256" key="20">
    <source>
        <dbReference type="ARBA" id="ARBA00029828"/>
    </source>
</evidence>
<evidence type="ECO:0000256" key="7">
    <source>
        <dbReference type="ARBA" id="ARBA00018542"/>
    </source>
</evidence>
<dbReference type="EMBL" id="PVWQ01000002">
    <property type="protein sequence ID" value="RDW90777.1"/>
    <property type="molecule type" value="Genomic_DNA"/>
</dbReference>
<comment type="function">
    <text evidence="19">Lipase which is essential for lysis of subvacuolar cytoplasm to vacuole targeted bodies and intravacuolar autophagic bodies. Involved in the lysis of intravacuolar multivesicular body (MVB) vesicles. The intravacuolar membrane disintegration by ATG15 is critical to life span extension.</text>
</comment>
<keyword evidence="11" id="KW-0378">Hydrolase</keyword>
<evidence type="ECO:0000256" key="11">
    <source>
        <dbReference type="ARBA" id="ARBA00022801"/>
    </source>
</evidence>
<proteinExistence type="inferred from homology"/>
<dbReference type="GO" id="GO:0006660">
    <property type="term" value="P:phosphatidylserine catabolic process"/>
    <property type="evidence" value="ECO:0007669"/>
    <property type="project" value="TreeGrafter"/>
</dbReference>
<dbReference type="STRING" id="1810919.A0A3D8SWS3"/>
<dbReference type="GO" id="GO:0005775">
    <property type="term" value="C:vacuolar lumen"/>
    <property type="evidence" value="ECO:0007669"/>
    <property type="project" value="TreeGrafter"/>
</dbReference>
<evidence type="ECO:0000259" key="22">
    <source>
        <dbReference type="Pfam" id="PF01764"/>
    </source>
</evidence>
<dbReference type="GO" id="GO:0004620">
    <property type="term" value="F:phospholipase activity"/>
    <property type="evidence" value="ECO:0007669"/>
    <property type="project" value="TreeGrafter"/>
</dbReference>
<dbReference type="Pfam" id="PF01764">
    <property type="entry name" value="Lipase_3"/>
    <property type="match status" value="1"/>
</dbReference>
<dbReference type="InterPro" id="IPR050805">
    <property type="entry name" value="ATG15_Lipase"/>
</dbReference>
<reference evidence="23 24" key="1">
    <citation type="journal article" date="2018" name="IMA Fungus">
        <title>IMA Genome-F 9: Draft genome sequence of Annulohypoxylon stygium, Aspergillus mulundensis, Berkeleyomyces basicola (syn. Thielaviopsis basicola), Ceratocystis smalleyi, two Cercospora beticola strains, Coleophoma cylindrospora, Fusarium fracticaudum, Phialophora cf. hyalina, and Morchella septimelata.</title>
        <authorList>
            <person name="Wingfield B.D."/>
            <person name="Bills G.F."/>
            <person name="Dong Y."/>
            <person name="Huang W."/>
            <person name="Nel W.J."/>
            <person name="Swalarsk-Parry B.S."/>
            <person name="Vaghefi N."/>
            <person name="Wilken P.M."/>
            <person name="An Z."/>
            <person name="de Beer Z.W."/>
            <person name="De Vos L."/>
            <person name="Chen L."/>
            <person name="Duong T.A."/>
            <person name="Gao Y."/>
            <person name="Hammerbacher A."/>
            <person name="Kikkert J.R."/>
            <person name="Li Y."/>
            <person name="Li H."/>
            <person name="Li K."/>
            <person name="Li Q."/>
            <person name="Liu X."/>
            <person name="Ma X."/>
            <person name="Naidoo K."/>
            <person name="Pethybridge S.J."/>
            <person name="Sun J."/>
            <person name="Steenkamp E.T."/>
            <person name="van der Nest M.A."/>
            <person name="van Wyk S."/>
            <person name="Wingfield M.J."/>
            <person name="Xiong C."/>
            <person name="Yue Q."/>
            <person name="Zhang X."/>
        </authorList>
    </citation>
    <scope>NUCLEOTIDE SEQUENCE [LARGE SCALE GENOMIC DNA]</scope>
    <source>
        <strain evidence="23 24">DSM 5745</strain>
    </source>
</reference>
<evidence type="ECO:0000256" key="2">
    <source>
        <dbReference type="ARBA" id="ARBA00004270"/>
    </source>
</evidence>
<dbReference type="AlphaFoldDB" id="A0A3D8SWS3"/>
<dbReference type="PANTHER" id="PTHR47175:SF2">
    <property type="entry name" value="LIPASE ATG15-RELATED"/>
    <property type="match status" value="1"/>
</dbReference>
<name>A0A3D8SWS3_9EURO</name>
<keyword evidence="15" id="KW-0072">Autophagy</keyword>
<evidence type="ECO:0000256" key="17">
    <source>
        <dbReference type="ARBA" id="ARBA00023136"/>
    </source>
</evidence>
<keyword evidence="24" id="KW-1185">Reference proteome</keyword>
<dbReference type="GO" id="GO:0034496">
    <property type="term" value="P:multivesicular body membrane disassembly"/>
    <property type="evidence" value="ECO:0007669"/>
    <property type="project" value="TreeGrafter"/>
</dbReference>
<keyword evidence="10" id="KW-0967">Endosome</keyword>
<organism evidence="23 24">
    <name type="scientific">Aspergillus mulundensis</name>
    <dbReference type="NCBI Taxonomy" id="1810919"/>
    <lineage>
        <taxon>Eukaryota</taxon>
        <taxon>Fungi</taxon>
        <taxon>Dikarya</taxon>
        <taxon>Ascomycota</taxon>
        <taxon>Pezizomycotina</taxon>
        <taxon>Eurotiomycetes</taxon>
        <taxon>Eurotiomycetidae</taxon>
        <taxon>Eurotiales</taxon>
        <taxon>Aspergillaceae</taxon>
        <taxon>Aspergillus</taxon>
        <taxon>Aspergillus subgen. Nidulantes</taxon>
    </lineage>
</organism>
<evidence type="ECO:0000256" key="1">
    <source>
        <dbReference type="ARBA" id="ARBA00001024"/>
    </source>
</evidence>
<keyword evidence="12" id="KW-0442">Lipid degradation</keyword>
<feature type="signal peptide" evidence="21">
    <location>
        <begin position="1"/>
        <end position="32"/>
    </location>
</feature>
<evidence type="ECO:0000256" key="16">
    <source>
        <dbReference type="ARBA" id="ARBA00023098"/>
    </source>
</evidence>
<keyword evidence="17" id="KW-0472">Membrane</keyword>
<keyword evidence="9" id="KW-0812">Transmembrane</keyword>
<evidence type="ECO:0000256" key="5">
    <source>
        <dbReference type="ARBA" id="ARBA00011137"/>
    </source>
</evidence>
<dbReference type="InterPro" id="IPR002921">
    <property type="entry name" value="Fungal_lipase-type"/>
</dbReference>
<evidence type="ECO:0000256" key="8">
    <source>
        <dbReference type="ARBA" id="ARBA00019241"/>
    </source>
</evidence>
<gene>
    <name evidence="23" type="ORF">DSM5745_02552</name>
</gene>
<dbReference type="GO" id="GO:0034727">
    <property type="term" value="P:piecemeal microautophagy of the nucleus"/>
    <property type="evidence" value="ECO:0007669"/>
    <property type="project" value="TreeGrafter"/>
</dbReference>
<comment type="subunit">
    <text evidence="5">Binds to both phosphatidylinositol (PI) and phosphatidylinositol 3,5-bisphosphate (PIP2).</text>
</comment>
<keyword evidence="16" id="KW-0443">Lipid metabolism</keyword>
<evidence type="ECO:0000256" key="9">
    <source>
        <dbReference type="ARBA" id="ARBA00022692"/>
    </source>
</evidence>
<evidence type="ECO:0000256" key="10">
    <source>
        <dbReference type="ARBA" id="ARBA00022753"/>
    </source>
</evidence>
<comment type="caution">
    <text evidence="23">The sequence shown here is derived from an EMBL/GenBank/DDBJ whole genome shotgun (WGS) entry which is preliminary data.</text>
</comment>
<dbReference type="GO" id="GO:0004806">
    <property type="term" value="F:triacylglycerol lipase activity"/>
    <property type="evidence" value="ECO:0007669"/>
    <property type="project" value="UniProtKB-EC"/>
</dbReference>
<dbReference type="RefSeq" id="XP_026607731.1">
    <property type="nucleotide sequence ID" value="XM_026744568.1"/>
</dbReference>
<dbReference type="OrthoDB" id="58570at2759"/>
<comment type="catalytic activity">
    <reaction evidence="1">
        <text>a triacylglycerol + H2O = a diacylglycerol + a fatty acid + H(+)</text>
        <dbReference type="Rhea" id="RHEA:12044"/>
        <dbReference type="ChEBI" id="CHEBI:15377"/>
        <dbReference type="ChEBI" id="CHEBI:15378"/>
        <dbReference type="ChEBI" id="CHEBI:17855"/>
        <dbReference type="ChEBI" id="CHEBI:18035"/>
        <dbReference type="ChEBI" id="CHEBI:28868"/>
        <dbReference type="EC" id="3.1.1.3"/>
    </reaction>
</comment>
<dbReference type="PANTHER" id="PTHR47175">
    <property type="entry name" value="LIPASE ATG15-RELATED"/>
    <property type="match status" value="1"/>
</dbReference>
<evidence type="ECO:0000313" key="23">
    <source>
        <dbReference type="EMBL" id="RDW90777.1"/>
    </source>
</evidence>
<accession>A0A3D8SWS3</accession>
<evidence type="ECO:0000256" key="21">
    <source>
        <dbReference type="SAM" id="SignalP"/>
    </source>
</evidence>
<evidence type="ECO:0000256" key="19">
    <source>
        <dbReference type="ARBA" id="ARBA00024663"/>
    </source>
</evidence>
<keyword evidence="21" id="KW-0732">Signal</keyword>
<dbReference type="Proteomes" id="UP000256690">
    <property type="component" value="Unassembled WGS sequence"/>
</dbReference>
<evidence type="ECO:0000256" key="13">
    <source>
        <dbReference type="ARBA" id="ARBA00022968"/>
    </source>
</evidence>
<evidence type="ECO:0000256" key="12">
    <source>
        <dbReference type="ARBA" id="ARBA00022963"/>
    </source>
</evidence>